<dbReference type="EMBL" id="FQZC01000005">
    <property type="protein sequence ID" value="SHJ93381.1"/>
    <property type="molecule type" value="Genomic_DNA"/>
</dbReference>
<evidence type="ECO:0000256" key="1">
    <source>
        <dbReference type="ARBA" id="ARBA00023125"/>
    </source>
</evidence>
<feature type="domain" description="HTH tetR-type" evidence="3">
    <location>
        <begin position="8"/>
        <end position="68"/>
    </location>
</feature>
<keyword evidence="1 2" id="KW-0238">DNA-binding</keyword>
<dbReference type="SUPFAM" id="SSF46689">
    <property type="entry name" value="Homeodomain-like"/>
    <property type="match status" value="1"/>
</dbReference>
<proteinExistence type="predicted"/>
<organism evidence="4 5">
    <name type="scientific">Aureimonas altamirensis DSM 21988</name>
    <dbReference type="NCBI Taxonomy" id="1121026"/>
    <lineage>
        <taxon>Bacteria</taxon>
        <taxon>Pseudomonadati</taxon>
        <taxon>Pseudomonadota</taxon>
        <taxon>Alphaproteobacteria</taxon>
        <taxon>Hyphomicrobiales</taxon>
        <taxon>Aurantimonadaceae</taxon>
        <taxon>Aureimonas</taxon>
    </lineage>
</organism>
<dbReference type="InterPro" id="IPR050109">
    <property type="entry name" value="HTH-type_TetR-like_transc_reg"/>
</dbReference>
<feature type="DNA-binding region" description="H-T-H motif" evidence="2">
    <location>
        <begin position="31"/>
        <end position="50"/>
    </location>
</feature>
<evidence type="ECO:0000256" key="2">
    <source>
        <dbReference type="PROSITE-ProRule" id="PRU00335"/>
    </source>
</evidence>
<gene>
    <name evidence="4" type="ORF">SAMN02745911_3737</name>
</gene>
<comment type="caution">
    <text evidence="4">The sequence shown here is derived from an EMBL/GenBank/DDBJ whole genome shotgun (WGS) entry which is preliminary data.</text>
</comment>
<dbReference type="Pfam" id="PF00440">
    <property type="entry name" value="TetR_N"/>
    <property type="match status" value="1"/>
</dbReference>
<sequence>MTERSKLDEARLAVSRHAAELFWKKGFEATSGDDIAAAAGISKRTVWRYFRSKEACVEPLFLLTSYRFVDQLRRWPKSISLETYLREVIGTMYRTDEEIRDAVAAARLVSRFDREPPLRSAYLMASAQAETGMVEVVADRLDRSIRNLEVRLSAAAAMAALRIVDETIASAAINDGQLYEPDEIAEQLATSIRAVSAPGFCDPVSDGALQMRQDP</sequence>
<dbReference type="PANTHER" id="PTHR30055">
    <property type="entry name" value="HTH-TYPE TRANSCRIPTIONAL REGULATOR RUTR"/>
    <property type="match status" value="1"/>
</dbReference>
<dbReference type="Proteomes" id="UP000184290">
    <property type="component" value="Unassembled WGS sequence"/>
</dbReference>
<dbReference type="PANTHER" id="PTHR30055:SF146">
    <property type="entry name" value="HTH-TYPE TRANSCRIPTIONAL DUAL REGULATOR CECR"/>
    <property type="match status" value="1"/>
</dbReference>
<evidence type="ECO:0000313" key="5">
    <source>
        <dbReference type="Proteomes" id="UP000184290"/>
    </source>
</evidence>
<dbReference type="PRINTS" id="PR00455">
    <property type="entry name" value="HTHTETR"/>
</dbReference>
<keyword evidence="5" id="KW-1185">Reference proteome</keyword>
<reference evidence="4 5" key="1">
    <citation type="submission" date="2016-11" db="EMBL/GenBank/DDBJ databases">
        <authorList>
            <person name="Varghese N."/>
            <person name="Submissions S."/>
        </authorList>
    </citation>
    <scope>NUCLEOTIDE SEQUENCE [LARGE SCALE GENOMIC DNA]</scope>
    <source>
        <strain evidence="4 5">DSM 21988</strain>
    </source>
</reference>
<evidence type="ECO:0000259" key="3">
    <source>
        <dbReference type="PROSITE" id="PS50977"/>
    </source>
</evidence>
<dbReference type="PROSITE" id="PS50977">
    <property type="entry name" value="HTH_TETR_2"/>
    <property type="match status" value="1"/>
</dbReference>
<dbReference type="RefSeq" id="WP_159439815.1">
    <property type="nucleotide sequence ID" value="NZ_FQZC01000005.1"/>
</dbReference>
<accession>A0ABY1IQP3</accession>
<evidence type="ECO:0000313" key="4">
    <source>
        <dbReference type="EMBL" id="SHJ93381.1"/>
    </source>
</evidence>
<name>A0ABY1IQP3_9HYPH</name>
<dbReference type="InterPro" id="IPR001647">
    <property type="entry name" value="HTH_TetR"/>
</dbReference>
<dbReference type="Gene3D" id="1.10.357.10">
    <property type="entry name" value="Tetracycline Repressor, domain 2"/>
    <property type="match status" value="1"/>
</dbReference>
<protein>
    <submittedName>
        <fullName evidence="4">Transcriptional regulator, TetR family</fullName>
    </submittedName>
</protein>
<dbReference type="InterPro" id="IPR009057">
    <property type="entry name" value="Homeodomain-like_sf"/>
</dbReference>